<evidence type="ECO:0000313" key="1">
    <source>
        <dbReference type="EMBL" id="OJJ35143.1"/>
    </source>
</evidence>
<dbReference type="Proteomes" id="UP000184383">
    <property type="component" value="Unassembled WGS sequence"/>
</dbReference>
<dbReference type="VEuPathDB" id="FungiDB:ASPWEDRAFT_40317"/>
<dbReference type="AlphaFoldDB" id="A0A1L9RJR2"/>
<dbReference type="RefSeq" id="XP_040688819.1">
    <property type="nucleotide sequence ID" value="XM_040835291.1"/>
</dbReference>
<dbReference type="GeneID" id="63751139"/>
<accession>A0A1L9RJR2</accession>
<protein>
    <submittedName>
        <fullName evidence="1">Uncharacterized protein</fullName>
    </submittedName>
</protein>
<proteinExistence type="predicted"/>
<organism evidence="1 2">
    <name type="scientific">Aspergillus wentii DTO 134E9</name>
    <dbReference type="NCBI Taxonomy" id="1073089"/>
    <lineage>
        <taxon>Eukaryota</taxon>
        <taxon>Fungi</taxon>
        <taxon>Dikarya</taxon>
        <taxon>Ascomycota</taxon>
        <taxon>Pezizomycotina</taxon>
        <taxon>Eurotiomycetes</taxon>
        <taxon>Eurotiomycetidae</taxon>
        <taxon>Eurotiales</taxon>
        <taxon>Aspergillaceae</taxon>
        <taxon>Aspergillus</taxon>
        <taxon>Aspergillus subgen. Cremei</taxon>
    </lineage>
</organism>
<evidence type="ECO:0000313" key="2">
    <source>
        <dbReference type="Proteomes" id="UP000184383"/>
    </source>
</evidence>
<sequence>MAERIITCYFHMRIGSHGDATCILIGYICRGFQRSHHQEDTLYHWTRMIRWSTQRVPSKALDRRKTHYTSEYHPD</sequence>
<dbReference type="EMBL" id="KV878212">
    <property type="protein sequence ID" value="OJJ35143.1"/>
    <property type="molecule type" value="Genomic_DNA"/>
</dbReference>
<keyword evidence="2" id="KW-1185">Reference proteome</keyword>
<gene>
    <name evidence="1" type="ORF">ASPWEDRAFT_40317</name>
</gene>
<reference evidence="2" key="1">
    <citation type="journal article" date="2017" name="Genome Biol.">
        <title>Comparative genomics reveals high biological diversity and specific adaptations in the industrially and medically important fungal genus Aspergillus.</title>
        <authorList>
            <person name="de Vries R.P."/>
            <person name="Riley R."/>
            <person name="Wiebenga A."/>
            <person name="Aguilar-Osorio G."/>
            <person name="Amillis S."/>
            <person name="Uchima C.A."/>
            <person name="Anderluh G."/>
            <person name="Asadollahi M."/>
            <person name="Askin M."/>
            <person name="Barry K."/>
            <person name="Battaglia E."/>
            <person name="Bayram O."/>
            <person name="Benocci T."/>
            <person name="Braus-Stromeyer S.A."/>
            <person name="Caldana C."/>
            <person name="Canovas D."/>
            <person name="Cerqueira G.C."/>
            <person name="Chen F."/>
            <person name="Chen W."/>
            <person name="Choi C."/>
            <person name="Clum A."/>
            <person name="Dos Santos R.A."/>
            <person name="Damasio A.R."/>
            <person name="Diallinas G."/>
            <person name="Emri T."/>
            <person name="Fekete E."/>
            <person name="Flipphi M."/>
            <person name="Freyberg S."/>
            <person name="Gallo A."/>
            <person name="Gournas C."/>
            <person name="Habgood R."/>
            <person name="Hainaut M."/>
            <person name="Harispe M.L."/>
            <person name="Henrissat B."/>
            <person name="Hilden K.S."/>
            <person name="Hope R."/>
            <person name="Hossain A."/>
            <person name="Karabika E."/>
            <person name="Karaffa L."/>
            <person name="Karanyi Z."/>
            <person name="Krasevec N."/>
            <person name="Kuo A."/>
            <person name="Kusch H."/>
            <person name="LaButti K."/>
            <person name="Lagendijk E.L."/>
            <person name="Lapidus A."/>
            <person name="Levasseur A."/>
            <person name="Lindquist E."/>
            <person name="Lipzen A."/>
            <person name="Logrieco A.F."/>
            <person name="MacCabe A."/>
            <person name="Maekelae M.R."/>
            <person name="Malavazi I."/>
            <person name="Melin P."/>
            <person name="Meyer V."/>
            <person name="Mielnichuk N."/>
            <person name="Miskei M."/>
            <person name="Molnar A.P."/>
            <person name="Mule G."/>
            <person name="Ngan C.Y."/>
            <person name="Orejas M."/>
            <person name="Orosz E."/>
            <person name="Ouedraogo J.P."/>
            <person name="Overkamp K.M."/>
            <person name="Park H.-S."/>
            <person name="Perrone G."/>
            <person name="Piumi F."/>
            <person name="Punt P.J."/>
            <person name="Ram A.F."/>
            <person name="Ramon A."/>
            <person name="Rauscher S."/>
            <person name="Record E."/>
            <person name="Riano-Pachon D.M."/>
            <person name="Robert V."/>
            <person name="Roehrig J."/>
            <person name="Ruller R."/>
            <person name="Salamov A."/>
            <person name="Salih N.S."/>
            <person name="Samson R.A."/>
            <person name="Sandor E."/>
            <person name="Sanguinetti M."/>
            <person name="Schuetze T."/>
            <person name="Sepcic K."/>
            <person name="Shelest E."/>
            <person name="Sherlock G."/>
            <person name="Sophianopoulou V."/>
            <person name="Squina F.M."/>
            <person name="Sun H."/>
            <person name="Susca A."/>
            <person name="Todd R.B."/>
            <person name="Tsang A."/>
            <person name="Unkles S.E."/>
            <person name="van de Wiele N."/>
            <person name="van Rossen-Uffink D."/>
            <person name="Oliveira J.V."/>
            <person name="Vesth T.C."/>
            <person name="Visser J."/>
            <person name="Yu J.-H."/>
            <person name="Zhou M."/>
            <person name="Andersen M.R."/>
            <person name="Archer D.B."/>
            <person name="Baker S.E."/>
            <person name="Benoit I."/>
            <person name="Brakhage A.A."/>
            <person name="Braus G.H."/>
            <person name="Fischer R."/>
            <person name="Frisvad J.C."/>
            <person name="Goldman G.H."/>
            <person name="Houbraken J."/>
            <person name="Oakley B."/>
            <person name="Pocsi I."/>
            <person name="Scazzocchio C."/>
            <person name="Seiboth B."/>
            <person name="vanKuyk P.A."/>
            <person name="Wortman J."/>
            <person name="Dyer P.S."/>
            <person name="Grigoriev I.V."/>
        </authorList>
    </citation>
    <scope>NUCLEOTIDE SEQUENCE [LARGE SCALE GENOMIC DNA]</scope>
    <source>
        <strain evidence="2">DTO 134E9</strain>
    </source>
</reference>
<name>A0A1L9RJR2_ASPWE</name>